<keyword evidence="2" id="KW-1185">Reference proteome</keyword>
<evidence type="ECO:0000313" key="1">
    <source>
        <dbReference type="EMBL" id="MDK9580219.1"/>
    </source>
</evidence>
<dbReference type="CDD" id="cd07040">
    <property type="entry name" value="HP"/>
    <property type="match status" value="1"/>
</dbReference>
<comment type="caution">
    <text evidence="1">The sequence shown here is derived from an EMBL/GenBank/DDBJ whole genome shotgun (WGS) entry which is preliminary data.</text>
</comment>
<sequence>MNLKKIVIFSRHGLRYPLIYKKQFIENFGYDLTNWNFSDEDMGDLTEKGVLLEHKFGIDLQDKIEFKKIDYIFCNSMRRTYLTAKAIALGLTPYKTTKINTKIEDFSEMDTNFCLVLKATDIAKHEKAEIIDKNLYPLYTRMEELLKVEKGSISSKKTTFYIDDTGFLHVRGALKLATDICDLFILKYYQGFKEEDIFESQNFIEDLKFMAKAKDVFLDCIFSDKLYQNYARANVYDNILKKELYSSNKLSLIVGHDSNLSLIFSKLGIDSYQTNEKSIEKYPVGAKLIFYIFEDNSYDLYYTYYDYETIRNFGNKKPIMEFLKRGKL</sequence>
<evidence type="ECO:0008006" key="3">
    <source>
        <dbReference type="Google" id="ProtNLM"/>
    </source>
</evidence>
<accession>A0ABT7HI84</accession>
<reference evidence="1 2" key="1">
    <citation type="submission" date="2023-06" db="EMBL/GenBank/DDBJ databases">
        <title>Antibody response to the Sneathia vaginalis cytopathogenic toxin A during pregnancy.</title>
        <authorList>
            <person name="Mccoy Z.T."/>
            <person name="Serrano M.G."/>
            <person name="Spaine K."/>
            <person name="Edwards D.J."/>
            <person name="Buck G.A."/>
            <person name="Jefferson K."/>
        </authorList>
    </citation>
    <scope>NUCLEOTIDE SEQUENCE [LARGE SCALE GENOMIC DNA]</scope>
    <source>
        <strain evidence="1 2">CCUG 42621</strain>
    </source>
</reference>
<gene>
    <name evidence="1" type="ORF">QQA45_01610</name>
</gene>
<evidence type="ECO:0000313" key="2">
    <source>
        <dbReference type="Proteomes" id="UP001225134"/>
    </source>
</evidence>
<dbReference type="InterPro" id="IPR000560">
    <property type="entry name" value="His_Pase_clade-2"/>
</dbReference>
<dbReference type="Pfam" id="PF00328">
    <property type="entry name" value="His_Phos_2"/>
    <property type="match status" value="1"/>
</dbReference>
<dbReference type="EMBL" id="JASSPP010000002">
    <property type="protein sequence ID" value="MDK9580219.1"/>
    <property type="molecule type" value="Genomic_DNA"/>
</dbReference>
<dbReference type="RefSeq" id="WP_285152602.1">
    <property type="nucleotide sequence ID" value="NZ_JASSPP010000002.1"/>
</dbReference>
<proteinExistence type="predicted"/>
<dbReference type="InterPro" id="IPR029033">
    <property type="entry name" value="His_PPase_superfam"/>
</dbReference>
<name>A0ABT7HI84_9FUSO</name>
<organism evidence="1 2">
    <name type="scientific">Sneathia sanguinegens</name>
    <dbReference type="NCBI Taxonomy" id="40543"/>
    <lineage>
        <taxon>Bacteria</taxon>
        <taxon>Fusobacteriati</taxon>
        <taxon>Fusobacteriota</taxon>
        <taxon>Fusobacteriia</taxon>
        <taxon>Fusobacteriales</taxon>
        <taxon>Leptotrichiaceae</taxon>
        <taxon>Sneathia</taxon>
    </lineage>
</organism>
<dbReference type="Gene3D" id="3.40.50.1240">
    <property type="entry name" value="Phosphoglycerate mutase-like"/>
    <property type="match status" value="1"/>
</dbReference>
<protein>
    <recommendedName>
        <fullName evidence="3">Glucose-1-phosphatase</fullName>
    </recommendedName>
</protein>
<dbReference type="Proteomes" id="UP001225134">
    <property type="component" value="Unassembled WGS sequence"/>
</dbReference>
<dbReference type="SUPFAM" id="SSF53254">
    <property type="entry name" value="Phosphoglycerate mutase-like"/>
    <property type="match status" value="1"/>
</dbReference>